<organism evidence="5 8">
    <name type="scientific">Leptospira adleri</name>
    <dbReference type="NCBI Taxonomy" id="2023186"/>
    <lineage>
        <taxon>Bacteria</taxon>
        <taxon>Pseudomonadati</taxon>
        <taxon>Spirochaetota</taxon>
        <taxon>Spirochaetia</taxon>
        <taxon>Leptospirales</taxon>
        <taxon>Leptospiraceae</taxon>
        <taxon>Leptospira</taxon>
    </lineage>
</organism>
<evidence type="ECO:0000256" key="2">
    <source>
        <dbReference type="ARBA" id="ARBA00022526"/>
    </source>
</evidence>
<accession>A0A2M9YNJ8</accession>
<evidence type="ECO:0000256" key="3">
    <source>
        <dbReference type="ARBA" id="ARBA00022729"/>
    </source>
</evidence>
<evidence type="ECO:0000256" key="1">
    <source>
        <dbReference type="ARBA" id="ARBA00005564"/>
    </source>
</evidence>
<dbReference type="GO" id="GO:0006006">
    <property type="term" value="P:glucose metabolic process"/>
    <property type="evidence" value="ECO:0007669"/>
    <property type="project" value="UniProtKB-KW"/>
</dbReference>
<dbReference type="EMBL" id="NPDU01000021">
    <property type="protein sequence ID" value="PJZ62085.1"/>
    <property type="molecule type" value="Genomic_DNA"/>
</dbReference>
<dbReference type="InterPro" id="IPR015943">
    <property type="entry name" value="WD40/YVTN_repeat-like_dom_sf"/>
</dbReference>
<feature type="domain" description="SbsA Ig-like" evidence="4">
    <location>
        <begin position="92"/>
        <end position="197"/>
    </location>
</feature>
<comment type="similarity">
    <text evidence="1">Belongs to the cycloisomerase 2 family.</text>
</comment>
<dbReference type="SUPFAM" id="SSF50974">
    <property type="entry name" value="Nitrous oxide reductase, N-terminal domain"/>
    <property type="match status" value="2"/>
</dbReference>
<dbReference type="Pfam" id="PF13205">
    <property type="entry name" value="Big_5"/>
    <property type="match status" value="1"/>
</dbReference>
<keyword evidence="3" id="KW-0732">Signal</keyword>
<proteinExistence type="inferred from homology"/>
<reference evidence="7 8" key="1">
    <citation type="submission" date="2017-07" db="EMBL/GenBank/DDBJ databases">
        <title>Leptospira spp. isolated from tropical soils.</title>
        <authorList>
            <person name="Thibeaux R."/>
            <person name="Iraola G."/>
            <person name="Ferres I."/>
            <person name="Bierque E."/>
            <person name="Girault D."/>
            <person name="Soupe-Gilbert M.-E."/>
            <person name="Picardeau M."/>
            <person name="Goarant C."/>
        </authorList>
    </citation>
    <scope>NUCLEOTIDE SEQUENCE [LARGE SCALE GENOMIC DNA]</scope>
    <source>
        <strain evidence="5 8">FH2-B-C1</strain>
        <strain evidence="6 7">FH2-B-D1</strain>
    </source>
</reference>
<comment type="caution">
    <text evidence="5">The sequence shown here is derived from an EMBL/GenBank/DDBJ whole genome shotgun (WGS) entry which is preliminary data.</text>
</comment>
<keyword evidence="2" id="KW-0119">Carbohydrate metabolism</keyword>
<evidence type="ECO:0000259" key="4">
    <source>
        <dbReference type="Pfam" id="PF13205"/>
    </source>
</evidence>
<dbReference type="InterPro" id="IPR011045">
    <property type="entry name" value="N2O_reductase_N"/>
</dbReference>
<name>A0A2M9YNJ8_9LEPT</name>
<dbReference type="InterPro" id="IPR019405">
    <property type="entry name" value="Lactonase_7-beta_prop"/>
</dbReference>
<dbReference type="PANTHER" id="PTHR30344:SF1">
    <property type="entry name" value="6-PHOSPHOGLUCONOLACTONASE"/>
    <property type="match status" value="1"/>
</dbReference>
<dbReference type="EMBL" id="NPDV01000009">
    <property type="protein sequence ID" value="PJZ53125.1"/>
    <property type="molecule type" value="Genomic_DNA"/>
</dbReference>
<evidence type="ECO:0000313" key="6">
    <source>
        <dbReference type="EMBL" id="PJZ62085.1"/>
    </source>
</evidence>
<dbReference type="InterPro" id="IPR032812">
    <property type="entry name" value="SbsA_Ig"/>
</dbReference>
<dbReference type="Proteomes" id="UP000232149">
    <property type="component" value="Unassembled WGS sequence"/>
</dbReference>
<gene>
    <name evidence="6" type="ORF">CH376_09865</name>
    <name evidence="5" type="ORF">CH380_11980</name>
</gene>
<protein>
    <recommendedName>
        <fullName evidence="4">SbsA Ig-like domain-containing protein</fullName>
    </recommendedName>
</protein>
<dbReference type="GO" id="GO:0017057">
    <property type="term" value="F:6-phosphogluconolactonase activity"/>
    <property type="evidence" value="ECO:0007669"/>
    <property type="project" value="TreeGrafter"/>
</dbReference>
<sequence length="534" mass="56412">MNETIVKSRGSEICRLIILNLELSCSFFSARTFRTWIVFFSCLPLVLSNCNPLSFQNSCDPFNNDFYLVALLKSALNDKTSTCGLSRKVSANLRVTNLTPSDGGSSVPRGSDIRFSFTELIDTNSLTMQSSSGVCSGSVHISQNDFNTCEAGSIDASSNPFVRIVPQTVLKGGVNYKIRITTDVLNSAGESMANVYTSTNGFYTKGSWAYVTNATTGEIWMFTIDPATGVLLNNTPATIAAATGSVSLTVHPSGKFLYCANSTTGSISYYSIDPDSGNLTYINGIGAVDAVSIKIHPSGNFAYVAASSPTSLIYTYRIDANNGDLIPNGSGFYSASGDPQDIAIDPTGKFAFAPLNLTGGIRSFSIDSSGLINQYSLITPGLTNPIGVNMDPSGQFLYIVNSNGNSVSIFRMDSAGILSLTGAFTTGTTPWSIHFDPKGRFAYVANNASASTNVSIGLLDPATGLLTPVGGPITASLGTRNFVVDPSGKYAYSTESTGNIVYMYRIIDSSGNLSFNTPAFTGVGAPGGYGMEIY</sequence>
<dbReference type="PANTHER" id="PTHR30344">
    <property type="entry name" value="6-PHOSPHOGLUCONOLACTONASE-RELATED"/>
    <property type="match status" value="1"/>
</dbReference>
<keyword evidence="7" id="KW-1185">Reference proteome</keyword>
<dbReference type="Gene3D" id="2.130.10.10">
    <property type="entry name" value="YVTN repeat-like/Quinoprotein amine dehydrogenase"/>
    <property type="match status" value="3"/>
</dbReference>
<evidence type="ECO:0000313" key="8">
    <source>
        <dbReference type="Proteomes" id="UP000232188"/>
    </source>
</evidence>
<dbReference type="InterPro" id="IPR050282">
    <property type="entry name" value="Cycloisomerase_2"/>
</dbReference>
<dbReference type="AlphaFoldDB" id="A0A2M9YNJ8"/>
<dbReference type="Proteomes" id="UP000232188">
    <property type="component" value="Unassembled WGS sequence"/>
</dbReference>
<evidence type="ECO:0000313" key="7">
    <source>
        <dbReference type="Proteomes" id="UP000232149"/>
    </source>
</evidence>
<dbReference type="Pfam" id="PF10282">
    <property type="entry name" value="Lactonase"/>
    <property type="match status" value="3"/>
</dbReference>
<evidence type="ECO:0000313" key="5">
    <source>
        <dbReference type="EMBL" id="PJZ53125.1"/>
    </source>
</evidence>
<keyword evidence="2" id="KW-0313">Glucose metabolism</keyword>